<dbReference type="EMBL" id="OX459124">
    <property type="protein sequence ID" value="CAI9113531.1"/>
    <property type="molecule type" value="Genomic_DNA"/>
</dbReference>
<evidence type="ECO:0000256" key="1">
    <source>
        <dbReference type="ARBA" id="ARBA00004167"/>
    </source>
</evidence>
<dbReference type="Pfam" id="PF13947">
    <property type="entry name" value="GUB_WAK_bind"/>
    <property type="match status" value="1"/>
</dbReference>
<dbReference type="Proteomes" id="UP001161247">
    <property type="component" value="Chromosome 7"/>
</dbReference>
<evidence type="ECO:0000256" key="3">
    <source>
        <dbReference type="SAM" id="SignalP"/>
    </source>
</evidence>
<feature type="chain" id="PRO_5043707179" evidence="3">
    <location>
        <begin position="24"/>
        <end position="173"/>
    </location>
</feature>
<evidence type="ECO:0000313" key="6">
    <source>
        <dbReference type="Proteomes" id="UP001161247"/>
    </source>
</evidence>
<name>A0AAV1E0D3_OLDCO</name>
<evidence type="ECO:0000259" key="4">
    <source>
        <dbReference type="Pfam" id="PF13947"/>
    </source>
</evidence>
<dbReference type="InterPro" id="IPR025287">
    <property type="entry name" value="WAK_GUB"/>
</dbReference>
<reference evidence="5" key="1">
    <citation type="submission" date="2023-03" db="EMBL/GenBank/DDBJ databases">
        <authorList>
            <person name="Julca I."/>
        </authorList>
    </citation>
    <scope>NUCLEOTIDE SEQUENCE</scope>
</reference>
<accession>A0AAV1E0D3</accession>
<evidence type="ECO:0000256" key="2">
    <source>
        <dbReference type="ARBA" id="ARBA00022729"/>
    </source>
</evidence>
<sequence>MIRPRVFILYLLPLLFSIFQVESNGLENETFVYCSTSKCGNHEVRYPFWIKNNASTAFTHCGYQGFGLDLDCFPPPPKSTTHGDQHDWALFLSLPYDFLFVKNINCIAKILTLVDLEVQHNITCLKASHSLTFEDLPLGYNRADLNLTFYFNCTRPLTFSNDSTPMYRIDCLC</sequence>
<feature type="signal peptide" evidence="3">
    <location>
        <begin position="1"/>
        <end position="23"/>
    </location>
</feature>
<feature type="domain" description="Wall-associated receptor kinase galacturonan-binding" evidence="4">
    <location>
        <begin position="34"/>
        <end position="68"/>
    </location>
</feature>
<evidence type="ECO:0000313" key="5">
    <source>
        <dbReference type="EMBL" id="CAI9113531.1"/>
    </source>
</evidence>
<comment type="subcellular location">
    <subcellularLocation>
        <location evidence="1">Membrane</location>
        <topology evidence="1">Single-pass membrane protein</topology>
    </subcellularLocation>
</comment>
<organism evidence="5 6">
    <name type="scientific">Oldenlandia corymbosa var. corymbosa</name>
    <dbReference type="NCBI Taxonomy" id="529605"/>
    <lineage>
        <taxon>Eukaryota</taxon>
        <taxon>Viridiplantae</taxon>
        <taxon>Streptophyta</taxon>
        <taxon>Embryophyta</taxon>
        <taxon>Tracheophyta</taxon>
        <taxon>Spermatophyta</taxon>
        <taxon>Magnoliopsida</taxon>
        <taxon>eudicotyledons</taxon>
        <taxon>Gunneridae</taxon>
        <taxon>Pentapetalae</taxon>
        <taxon>asterids</taxon>
        <taxon>lamiids</taxon>
        <taxon>Gentianales</taxon>
        <taxon>Rubiaceae</taxon>
        <taxon>Rubioideae</taxon>
        <taxon>Spermacoceae</taxon>
        <taxon>Hedyotis-Oldenlandia complex</taxon>
        <taxon>Oldenlandia</taxon>
    </lineage>
</organism>
<keyword evidence="6" id="KW-1185">Reference proteome</keyword>
<dbReference type="PANTHER" id="PTHR33138">
    <property type="entry name" value="OS01G0690200 PROTEIN"/>
    <property type="match status" value="1"/>
</dbReference>
<proteinExistence type="predicted"/>
<protein>
    <submittedName>
        <fullName evidence="5">OLC1v1014144C1</fullName>
    </submittedName>
</protein>
<gene>
    <name evidence="5" type="ORF">OLC1_LOCUS20520</name>
</gene>
<keyword evidence="2 3" id="KW-0732">Signal</keyword>
<dbReference type="GO" id="GO:0016020">
    <property type="term" value="C:membrane"/>
    <property type="evidence" value="ECO:0007669"/>
    <property type="project" value="UniProtKB-SubCell"/>
</dbReference>
<dbReference type="GO" id="GO:0030247">
    <property type="term" value="F:polysaccharide binding"/>
    <property type="evidence" value="ECO:0007669"/>
    <property type="project" value="InterPro"/>
</dbReference>
<dbReference type="AlphaFoldDB" id="A0AAV1E0D3"/>
<dbReference type="PANTHER" id="PTHR33138:SF1">
    <property type="entry name" value="OS01G0113900 PROTEIN"/>
    <property type="match status" value="1"/>
</dbReference>